<reference evidence="2" key="1">
    <citation type="submission" date="2023-07" db="EMBL/GenBank/DDBJ databases">
        <title>A chromosome-level genome assembly of Lolium multiflorum.</title>
        <authorList>
            <person name="Chen Y."/>
            <person name="Copetti D."/>
            <person name="Kolliker R."/>
            <person name="Studer B."/>
        </authorList>
    </citation>
    <scope>NUCLEOTIDE SEQUENCE</scope>
    <source>
        <strain evidence="2">02402/16</strain>
        <tissue evidence="2">Leaf</tissue>
    </source>
</reference>
<sequence length="123" mass="14246">MFNEMHAKWDEERHRAEEAERELAEVKATLQSHNERCCVQLVHLVWPSHLLFLLSHLSLLFLGHLNMRENRGNAVVLPVLFAGYLRKKHPAKIPLPCVPGKNTRWRYICRVSQATVPSEEGLT</sequence>
<evidence type="ECO:0000313" key="2">
    <source>
        <dbReference type="EMBL" id="KAK1692170.1"/>
    </source>
</evidence>
<dbReference type="EMBL" id="JAUUTY010000001">
    <property type="protein sequence ID" value="KAK1692170.1"/>
    <property type="molecule type" value="Genomic_DNA"/>
</dbReference>
<evidence type="ECO:0000313" key="3">
    <source>
        <dbReference type="Proteomes" id="UP001231189"/>
    </source>
</evidence>
<proteinExistence type="predicted"/>
<organism evidence="2 3">
    <name type="scientific">Lolium multiflorum</name>
    <name type="common">Italian ryegrass</name>
    <name type="synonym">Lolium perenne subsp. multiflorum</name>
    <dbReference type="NCBI Taxonomy" id="4521"/>
    <lineage>
        <taxon>Eukaryota</taxon>
        <taxon>Viridiplantae</taxon>
        <taxon>Streptophyta</taxon>
        <taxon>Embryophyta</taxon>
        <taxon>Tracheophyta</taxon>
        <taxon>Spermatophyta</taxon>
        <taxon>Magnoliopsida</taxon>
        <taxon>Liliopsida</taxon>
        <taxon>Poales</taxon>
        <taxon>Poaceae</taxon>
        <taxon>BOP clade</taxon>
        <taxon>Pooideae</taxon>
        <taxon>Poodae</taxon>
        <taxon>Poeae</taxon>
        <taxon>Poeae Chloroplast Group 2 (Poeae type)</taxon>
        <taxon>Loliodinae</taxon>
        <taxon>Loliinae</taxon>
        <taxon>Lolium</taxon>
    </lineage>
</organism>
<dbReference type="AlphaFoldDB" id="A0AAD8TQW2"/>
<gene>
    <name evidence="2" type="ORF">QYE76_008867</name>
</gene>
<protein>
    <submittedName>
        <fullName evidence="2">Uncharacterized protein</fullName>
    </submittedName>
</protein>
<comment type="caution">
    <text evidence="2">The sequence shown here is derived from an EMBL/GenBank/DDBJ whole genome shotgun (WGS) entry which is preliminary data.</text>
</comment>
<keyword evidence="3" id="KW-1185">Reference proteome</keyword>
<dbReference type="Proteomes" id="UP001231189">
    <property type="component" value="Unassembled WGS sequence"/>
</dbReference>
<keyword evidence="1" id="KW-0175">Coiled coil</keyword>
<accession>A0AAD8TQW2</accession>
<name>A0AAD8TQW2_LOLMU</name>
<feature type="coiled-coil region" evidence="1">
    <location>
        <begin position="9"/>
        <end position="36"/>
    </location>
</feature>
<evidence type="ECO:0000256" key="1">
    <source>
        <dbReference type="SAM" id="Coils"/>
    </source>
</evidence>